<dbReference type="EMBL" id="LFRH01000003">
    <property type="protein sequence ID" value="KTF28618.1"/>
    <property type="molecule type" value="Genomic_DNA"/>
</dbReference>
<dbReference type="Proteomes" id="UP000054301">
    <property type="component" value="Unassembled WGS sequence"/>
</dbReference>
<dbReference type="SMART" id="SM00332">
    <property type="entry name" value="PP2Cc"/>
    <property type="match status" value="1"/>
</dbReference>
<evidence type="ECO:0000313" key="2">
    <source>
        <dbReference type="EMBL" id="KTF28618.1"/>
    </source>
</evidence>
<gene>
    <name evidence="2" type="ORF">cpL1_0653</name>
</gene>
<dbReference type="InterPro" id="IPR001932">
    <property type="entry name" value="PPM-type_phosphatase-like_dom"/>
</dbReference>
<dbReference type="SMART" id="SM00331">
    <property type="entry name" value="PP2C_SIG"/>
    <property type="match status" value="1"/>
</dbReference>
<comment type="caution">
    <text evidence="2">The sequence shown here is derived from an EMBL/GenBank/DDBJ whole genome shotgun (WGS) entry which is preliminary data.</text>
</comment>
<organism evidence="2 3">
    <name type="scientific">Chlamydia pecorum</name>
    <dbReference type="NCBI Taxonomy" id="85991"/>
    <lineage>
        <taxon>Bacteria</taxon>
        <taxon>Pseudomonadati</taxon>
        <taxon>Chlamydiota</taxon>
        <taxon>Chlamydiia</taxon>
        <taxon>Chlamydiales</taxon>
        <taxon>Chlamydiaceae</taxon>
        <taxon>Chlamydia/Chlamydophila group</taxon>
        <taxon>Chlamydia</taxon>
    </lineage>
</organism>
<sequence>MNFDYFGLSDIGKVRARNEDFWKVDISSQLVAIADGLGGCLGGDIASQEAVLHLIELMSQKYAELMACEDEWYKESVQGILSKINRIIYEHGLVETHLQGMGTTLSFMQFRKNKAWICHIGDSRIYRLRGEELCCLTEDHSLANQLKHRYKLPKQSKKVYPYRHILTNALGSRPYVVPDIRDIPCEQEDLFCLCSDGLTNVVSDRDIRTILTQYQTLEECGNTLISLANSRGGSDNITVVLVRIQ</sequence>
<dbReference type="RefSeq" id="WP_021757228.1">
    <property type="nucleotide sequence ID" value="NZ_CP080401.1"/>
</dbReference>
<name>A0AA40U549_9CHLA</name>
<evidence type="ECO:0000313" key="3">
    <source>
        <dbReference type="Proteomes" id="UP000054301"/>
    </source>
</evidence>
<reference evidence="2 3" key="1">
    <citation type="submission" date="2015-06" db="EMBL/GenBank/DDBJ databases">
        <title>More than comparative genomics: Whole genome sequencing reveals elusive C. pecorum plasmid and re-evaluates genetic differences and phylogenetic relationships between C. pecorum from pig, cattle, sheep and koala hosts.</title>
        <authorList>
            <person name="Jelocnik M."/>
            <person name="Bachmann N.L."/>
            <person name="Kaltenboeck B."/>
            <person name="Waugh C."/>
            <person name="Woolford L."/>
            <person name="Speight N."/>
            <person name="Gillett A."/>
            <person name="Higgins D."/>
            <person name="Flanagan C."/>
            <person name="Myers G."/>
            <person name="Timms P."/>
            <person name="Polkinghorne A."/>
        </authorList>
    </citation>
    <scope>NUCLEOTIDE SEQUENCE [LARGE SCALE GENOMIC DNA]</scope>
    <source>
        <strain evidence="2 3">L1</strain>
    </source>
</reference>
<dbReference type="Gene3D" id="3.60.40.10">
    <property type="entry name" value="PPM-type phosphatase domain"/>
    <property type="match status" value="1"/>
</dbReference>
<protein>
    <submittedName>
        <fullName evidence="2">Phosphatase 2C family protein</fullName>
    </submittedName>
</protein>
<dbReference type="Pfam" id="PF13672">
    <property type="entry name" value="PP2C_2"/>
    <property type="match status" value="1"/>
</dbReference>
<evidence type="ECO:0000259" key="1">
    <source>
        <dbReference type="PROSITE" id="PS51746"/>
    </source>
</evidence>
<dbReference type="SUPFAM" id="SSF81606">
    <property type="entry name" value="PP2C-like"/>
    <property type="match status" value="1"/>
</dbReference>
<dbReference type="CDD" id="cd00143">
    <property type="entry name" value="PP2Cc"/>
    <property type="match status" value="1"/>
</dbReference>
<proteinExistence type="predicted"/>
<dbReference type="PANTHER" id="PTHR47992">
    <property type="entry name" value="PROTEIN PHOSPHATASE"/>
    <property type="match status" value="1"/>
</dbReference>
<feature type="domain" description="PPM-type phosphatase" evidence="1">
    <location>
        <begin position="5"/>
        <end position="244"/>
    </location>
</feature>
<dbReference type="InterPro" id="IPR036457">
    <property type="entry name" value="PPM-type-like_dom_sf"/>
</dbReference>
<dbReference type="GO" id="GO:0004722">
    <property type="term" value="F:protein serine/threonine phosphatase activity"/>
    <property type="evidence" value="ECO:0007669"/>
    <property type="project" value="InterPro"/>
</dbReference>
<dbReference type="InterPro" id="IPR015655">
    <property type="entry name" value="PP2C"/>
</dbReference>
<dbReference type="AlphaFoldDB" id="A0AA40U549"/>
<dbReference type="PROSITE" id="PS51746">
    <property type="entry name" value="PPM_2"/>
    <property type="match status" value="1"/>
</dbReference>
<dbReference type="GeneID" id="99718729"/>
<accession>A0AA40U549</accession>